<feature type="transmembrane region" description="Helical" evidence="1">
    <location>
        <begin position="73"/>
        <end position="91"/>
    </location>
</feature>
<dbReference type="InterPro" id="IPR043605">
    <property type="entry name" value="DUF883_C"/>
</dbReference>
<sequence>MNNDTFTQQIEHIQKEFKALGGQVSQLASMSTERLQEYKTEAIGEAKHMAEDVSREAQKQAKRADEYAHTNPWAVVAGASVVGFLIGALFSKKK</sequence>
<feature type="domain" description="DUF883" evidence="2">
    <location>
        <begin position="64"/>
        <end position="93"/>
    </location>
</feature>
<keyword evidence="1" id="KW-0472">Membrane</keyword>
<name>A0A1G1X1M4_9BACT</name>
<comment type="caution">
    <text evidence="3">The sequence shown here is derived from an EMBL/GenBank/DDBJ whole genome shotgun (WGS) entry which is preliminary data.</text>
</comment>
<evidence type="ECO:0000313" key="4">
    <source>
        <dbReference type="Proteomes" id="UP000177528"/>
    </source>
</evidence>
<evidence type="ECO:0000256" key="1">
    <source>
        <dbReference type="SAM" id="Phobius"/>
    </source>
</evidence>
<protein>
    <recommendedName>
        <fullName evidence="2">DUF883 domain-containing protein</fullName>
    </recommendedName>
</protein>
<organism evidence="3 4">
    <name type="scientific">Candidatus Andersenbacteria bacterium RIFCSPHIGHO2_12_FULL_45_11</name>
    <dbReference type="NCBI Taxonomy" id="1797281"/>
    <lineage>
        <taxon>Bacteria</taxon>
        <taxon>Candidatus Anderseniibacteriota</taxon>
    </lineage>
</organism>
<gene>
    <name evidence="3" type="ORF">A3D99_04895</name>
</gene>
<dbReference type="Pfam" id="PF19029">
    <property type="entry name" value="DUF883_C"/>
    <property type="match status" value="1"/>
</dbReference>
<reference evidence="3 4" key="1">
    <citation type="journal article" date="2016" name="Nat. Commun.">
        <title>Thousands of microbial genomes shed light on interconnected biogeochemical processes in an aquifer system.</title>
        <authorList>
            <person name="Anantharaman K."/>
            <person name="Brown C.T."/>
            <person name="Hug L.A."/>
            <person name="Sharon I."/>
            <person name="Castelle C.J."/>
            <person name="Probst A.J."/>
            <person name="Thomas B.C."/>
            <person name="Singh A."/>
            <person name="Wilkins M.J."/>
            <person name="Karaoz U."/>
            <person name="Brodie E.L."/>
            <person name="Williams K.H."/>
            <person name="Hubbard S.S."/>
            <person name="Banfield J.F."/>
        </authorList>
    </citation>
    <scope>NUCLEOTIDE SEQUENCE [LARGE SCALE GENOMIC DNA]</scope>
</reference>
<evidence type="ECO:0000259" key="2">
    <source>
        <dbReference type="Pfam" id="PF19029"/>
    </source>
</evidence>
<keyword evidence="1" id="KW-1133">Transmembrane helix</keyword>
<proteinExistence type="predicted"/>
<evidence type="ECO:0000313" key="3">
    <source>
        <dbReference type="EMBL" id="OGY33450.1"/>
    </source>
</evidence>
<accession>A0A1G1X1M4</accession>
<dbReference type="EMBL" id="MHHR01000030">
    <property type="protein sequence ID" value="OGY33450.1"/>
    <property type="molecule type" value="Genomic_DNA"/>
</dbReference>
<dbReference type="AlphaFoldDB" id="A0A1G1X1M4"/>
<keyword evidence="1" id="KW-0812">Transmembrane</keyword>
<dbReference type="Proteomes" id="UP000177528">
    <property type="component" value="Unassembled WGS sequence"/>
</dbReference>